<reference evidence="6" key="2">
    <citation type="submission" date="2018-08" db="EMBL/GenBank/DDBJ databases">
        <authorList>
            <person name="Ferrada E.E."/>
            <person name="Latorre B.A."/>
        </authorList>
    </citation>
    <scope>NUCLEOTIDE SEQUENCE [LARGE SCALE GENOMIC DNA]</scope>
    <source>
        <strain evidence="6">Propionibacterium_australiense1</strain>
    </source>
</reference>
<reference evidence="7" key="1">
    <citation type="submission" date="2018-08" db="EMBL/GenBank/DDBJ databases">
        <authorList>
            <person name="Hornung B."/>
        </authorList>
    </citation>
    <scope>NUCLEOTIDE SEQUENCE [LARGE SCALE GENOMIC DNA]</scope>
</reference>
<reference evidence="5 8" key="3">
    <citation type="submission" date="2018-10" db="EMBL/GenBank/DDBJ databases">
        <title>Propionibacterium australiense Genome Sequencing and Assembly.</title>
        <authorList>
            <person name="Bernier A.-M."/>
            <person name="Bernard K."/>
        </authorList>
    </citation>
    <scope>NUCLEOTIDE SEQUENCE [LARGE SCALE GENOMIC DNA]</scope>
    <source>
        <strain evidence="5 8">NML98A078</strain>
    </source>
</reference>
<evidence type="ECO:0000313" key="8">
    <source>
        <dbReference type="Proteomes" id="UP000279336"/>
    </source>
</evidence>
<gene>
    <name evidence="5" type="ORF">D7U36_03435</name>
    <name evidence="6" type="ORF">PROPAUS_0494</name>
</gene>
<feature type="domain" description="Solute-binding protein family 5" evidence="4">
    <location>
        <begin position="102"/>
        <end position="445"/>
    </location>
</feature>
<name>A0A383S3M0_9ACTN</name>
<dbReference type="Pfam" id="PF00496">
    <property type="entry name" value="SBP_bac_5"/>
    <property type="match status" value="1"/>
</dbReference>
<proteinExistence type="inferred from homology"/>
<evidence type="ECO:0000313" key="7">
    <source>
        <dbReference type="Proteomes" id="UP000263928"/>
    </source>
</evidence>
<keyword evidence="7" id="KW-1185">Reference proteome</keyword>
<dbReference type="CDD" id="cd08518">
    <property type="entry name" value="PBP2_NikA_DppA_OppA_like_19"/>
    <property type="match status" value="1"/>
</dbReference>
<dbReference type="SUPFAM" id="SSF53850">
    <property type="entry name" value="Periplasmic binding protein-like II"/>
    <property type="match status" value="1"/>
</dbReference>
<protein>
    <submittedName>
        <fullName evidence="5">ABC transporter substrate-binding protein</fullName>
    </submittedName>
    <submittedName>
        <fullName evidence="6">Twin arginine translocation (Tat) signal profile</fullName>
    </submittedName>
</protein>
<keyword evidence="2" id="KW-0813">Transport</keyword>
<keyword evidence="3" id="KW-0732">Signal</keyword>
<dbReference type="GO" id="GO:1904680">
    <property type="term" value="F:peptide transmembrane transporter activity"/>
    <property type="evidence" value="ECO:0007669"/>
    <property type="project" value="TreeGrafter"/>
</dbReference>
<dbReference type="InterPro" id="IPR006311">
    <property type="entry name" value="TAT_signal"/>
</dbReference>
<organism evidence="6 7">
    <name type="scientific">Propionibacterium australiense</name>
    <dbReference type="NCBI Taxonomy" id="119981"/>
    <lineage>
        <taxon>Bacteria</taxon>
        <taxon>Bacillati</taxon>
        <taxon>Actinomycetota</taxon>
        <taxon>Actinomycetes</taxon>
        <taxon>Propionibacteriales</taxon>
        <taxon>Propionibacteriaceae</taxon>
        <taxon>Propionibacterium</taxon>
    </lineage>
</organism>
<accession>A0A383S3M0</accession>
<dbReference type="RefSeq" id="WP_119160982.1">
    <property type="nucleotide sequence ID" value="NZ_LR134442.1"/>
</dbReference>
<dbReference type="Proteomes" id="UP000263928">
    <property type="component" value="Unassembled WGS sequence"/>
</dbReference>
<dbReference type="InterPro" id="IPR000914">
    <property type="entry name" value="SBP_5_dom"/>
</dbReference>
<dbReference type="AlphaFoldDB" id="A0A383S3M0"/>
<dbReference type="Gene3D" id="3.10.105.10">
    <property type="entry name" value="Dipeptide-binding Protein, Domain 3"/>
    <property type="match status" value="1"/>
</dbReference>
<evidence type="ECO:0000313" key="5">
    <source>
        <dbReference type="EMBL" id="RLP11933.1"/>
    </source>
</evidence>
<dbReference type="OrthoDB" id="9764591at2"/>
<dbReference type="Proteomes" id="UP000279336">
    <property type="component" value="Unassembled WGS sequence"/>
</dbReference>
<dbReference type="PANTHER" id="PTHR30290:SF9">
    <property type="entry name" value="OLIGOPEPTIDE-BINDING PROTEIN APPA"/>
    <property type="match status" value="1"/>
</dbReference>
<evidence type="ECO:0000313" key="6">
    <source>
        <dbReference type="EMBL" id="SYZ32605.1"/>
    </source>
</evidence>
<comment type="similarity">
    <text evidence="1">Belongs to the bacterial solute-binding protein 5 family.</text>
</comment>
<dbReference type="GO" id="GO:0015833">
    <property type="term" value="P:peptide transport"/>
    <property type="evidence" value="ECO:0007669"/>
    <property type="project" value="TreeGrafter"/>
</dbReference>
<dbReference type="InterPro" id="IPR039424">
    <property type="entry name" value="SBP_5"/>
</dbReference>
<dbReference type="Gene3D" id="3.40.190.10">
    <property type="entry name" value="Periplasmic binding protein-like II"/>
    <property type="match status" value="1"/>
</dbReference>
<evidence type="ECO:0000256" key="1">
    <source>
        <dbReference type="ARBA" id="ARBA00005695"/>
    </source>
</evidence>
<dbReference type="PROSITE" id="PS51318">
    <property type="entry name" value="TAT"/>
    <property type="match status" value="1"/>
</dbReference>
<dbReference type="EMBL" id="RCIW01000004">
    <property type="protein sequence ID" value="RLP11933.1"/>
    <property type="molecule type" value="Genomic_DNA"/>
</dbReference>
<sequence length="559" mass="60241">MSSTSQRNRQLPSRQLSRRALLGGGAALAAMGGLGLTGCSGAGSSAASTGALPERLAGRKEVIVAMDPSTVKAPFDPIKGFGETGVLLFNSTLMAADDNNQIVNDLATEYSISDDGLIWTFAIRSDVTFSDGSPLTAGDVAFTYNKAKDAASVSMPGFDKAVVVDPNTVQLILTKPWSTLLHTAATLGIVPEAGYDEAVFASKPVGSGPWKLVDYVQGQQLIMERNDGYYGTKPVFAKATLLLMEADAALAAARSGQVDVAEVYPNLSGQQVNGFSLKSLPTFGYRVISLPCQEPGAFEVEGQQVGNAVTSDPVIRKAMATGVNRQQMIDDCLYGYGEVAFDIFDAFDWGIKEDTKQLRDGDVEAARKLLDDAGWVTGPDGIRVKNGQRASFPLLYPTNDSGRQAIAEAFKAQMAELGIEVQNEGGDFTWMRERNRSSAVVLGGGRLNPYHVRTMLSSALSHDSGWANIACYDNPTVEEHLEQALTATDQKSADEHWHKALWDGRTGGSVLGDNPYLCVGYIRHNYYVRDGLDIGTQRVHPHDHFLHVLYNLNTWDISG</sequence>
<dbReference type="EMBL" id="UNQJ01000002">
    <property type="protein sequence ID" value="SYZ32605.1"/>
    <property type="molecule type" value="Genomic_DNA"/>
</dbReference>
<dbReference type="PANTHER" id="PTHR30290">
    <property type="entry name" value="PERIPLASMIC BINDING COMPONENT OF ABC TRANSPORTER"/>
    <property type="match status" value="1"/>
</dbReference>
<evidence type="ECO:0000256" key="3">
    <source>
        <dbReference type="ARBA" id="ARBA00022729"/>
    </source>
</evidence>
<evidence type="ECO:0000259" key="4">
    <source>
        <dbReference type="Pfam" id="PF00496"/>
    </source>
</evidence>
<evidence type="ECO:0000256" key="2">
    <source>
        <dbReference type="ARBA" id="ARBA00022448"/>
    </source>
</evidence>